<gene>
    <name evidence="2" type="ORF">Drose_01570</name>
</gene>
<dbReference type="RefSeq" id="WP_260726388.1">
    <property type="nucleotide sequence ID" value="NZ_BAAABS010000013.1"/>
</dbReference>
<evidence type="ECO:0000313" key="3">
    <source>
        <dbReference type="Proteomes" id="UP001058271"/>
    </source>
</evidence>
<keyword evidence="3" id="KW-1185">Reference proteome</keyword>
<dbReference type="EMBL" id="CP073721">
    <property type="protein sequence ID" value="UWZ37042.1"/>
    <property type="molecule type" value="Genomic_DNA"/>
</dbReference>
<name>A0ABY5Z6C8_9ACTN</name>
<sequence>MESVAGLSQWAAAKFGRYADVVTQLAPQAIAAAVARQIDAHEASGLRTRHAYGGAWPVQYEELVRQLGRQEGVEVVRPRGSAVHMVLVNGCLLVPFRYADNLATNVTDPRVASKLSKTCRELLGQFGPQLETEQPTLSDGLFPLPASVVEPSEPRLLGDAEPDAIVLVVFAANEQAGLLRVGFAEAALHDSGDVQWQHIEWLPLPTTPSEAEFGRPLLAAGPLRPTAAGTRFDDAPLPEPIVNPRTAQERLTRPTGEQEGGTPPRTNDDRR</sequence>
<evidence type="ECO:0000313" key="2">
    <source>
        <dbReference type="EMBL" id="UWZ37042.1"/>
    </source>
</evidence>
<protein>
    <recommendedName>
        <fullName evidence="4">DUF1444 family protein</fullName>
    </recommendedName>
</protein>
<evidence type="ECO:0000256" key="1">
    <source>
        <dbReference type="SAM" id="MobiDB-lite"/>
    </source>
</evidence>
<evidence type="ECO:0008006" key="4">
    <source>
        <dbReference type="Google" id="ProtNLM"/>
    </source>
</evidence>
<proteinExistence type="predicted"/>
<dbReference type="Proteomes" id="UP001058271">
    <property type="component" value="Chromosome"/>
</dbReference>
<accession>A0ABY5Z6C8</accession>
<reference evidence="2" key="1">
    <citation type="submission" date="2021-04" db="EMBL/GenBank/DDBJ databases">
        <title>Biosynthetic gene clusters of Dactylosporangioum roseum.</title>
        <authorList>
            <person name="Hartkoorn R.C."/>
            <person name="Beaudoing E."/>
            <person name="Hot D."/>
            <person name="Moureu S."/>
        </authorList>
    </citation>
    <scope>NUCLEOTIDE SEQUENCE</scope>
    <source>
        <strain evidence="2">NRRL B-16295</strain>
    </source>
</reference>
<organism evidence="2 3">
    <name type="scientific">Dactylosporangium roseum</name>
    <dbReference type="NCBI Taxonomy" id="47989"/>
    <lineage>
        <taxon>Bacteria</taxon>
        <taxon>Bacillati</taxon>
        <taxon>Actinomycetota</taxon>
        <taxon>Actinomycetes</taxon>
        <taxon>Micromonosporales</taxon>
        <taxon>Micromonosporaceae</taxon>
        <taxon>Dactylosporangium</taxon>
    </lineage>
</organism>
<feature type="region of interest" description="Disordered" evidence="1">
    <location>
        <begin position="220"/>
        <end position="271"/>
    </location>
</feature>